<feature type="domain" description="J" evidence="2">
    <location>
        <begin position="70"/>
        <end position="134"/>
    </location>
</feature>
<proteinExistence type="predicted"/>
<dbReference type="InterPro" id="IPR036869">
    <property type="entry name" value="J_dom_sf"/>
</dbReference>
<dbReference type="InterPro" id="IPR024593">
    <property type="entry name" value="DUF3444"/>
</dbReference>
<feature type="region of interest" description="Disordered" evidence="1">
    <location>
        <begin position="1"/>
        <end position="22"/>
    </location>
</feature>
<feature type="compositionally biased region" description="Basic and acidic residues" evidence="1">
    <location>
        <begin position="272"/>
        <end position="305"/>
    </location>
</feature>
<evidence type="ECO:0000313" key="4">
    <source>
        <dbReference type="Proteomes" id="UP001154282"/>
    </source>
</evidence>
<reference evidence="3" key="1">
    <citation type="submission" date="2022-08" db="EMBL/GenBank/DDBJ databases">
        <authorList>
            <person name="Gutierrez-Valencia J."/>
        </authorList>
    </citation>
    <scope>NUCLEOTIDE SEQUENCE</scope>
</reference>
<dbReference type="InterPro" id="IPR056988">
    <property type="entry name" value="Zn_ribbon_pln"/>
</dbReference>
<comment type="caution">
    <text evidence="3">The sequence shown here is derived from an EMBL/GenBank/DDBJ whole genome shotgun (WGS) entry which is preliminary data.</text>
</comment>
<dbReference type="SMART" id="SM00271">
    <property type="entry name" value="DnaJ"/>
    <property type="match status" value="1"/>
</dbReference>
<dbReference type="Gene3D" id="1.10.287.110">
    <property type="entry name" value="DnaJ domain"/>
    <property type="match status" value="1"/>
</dbReference>
<organism evidence="3 4">
    <name type="scientific">Linum tenue</name>
    <dbReference type="NCBI Taxonomy" id="586396"/>
    <lineage>
        <taxon>Eukaryota</taxon>
        <taxon>Viridiplantae</taxon>
        <taxon>Streptophyta</taxon>
        <taxon>Embryophyta</taxon>
        <taxon>Tracheophyta</taxon>
        <taxon>Spermatophyta</taxon>
        <taxon>Magnoliopsida</taxon>
        <taxon>eudicotyledons</taxon>
        <taxon>Gunneridae</taxon>
        <taxon>Pentapetalae</taxon>
        <taxon>rosids</taxon>
        <taxon>fabids</taxon>
        <taxon>Malpighiales</taxon>
        <taxon>Linaceae</taxon>
        <taxon>Linum</taxon>
    </lineage>
</organism>
<dbReference type="PROSITE" id="PS50076">
    <property type="entry name" value="DNAJ_2"/>
    <property type="match status" value="1"/>
</dbReference>
<protein>
    <recommendedName>
        <fullName evidence="2">J domain-containing protein</fullName>
    </recommendedName>
</protein>
<dbReference type="PRINTS" id="PR00625">
    <property type="entry name" value="JDOMAIN"/>
</dbReference>
<sequence length="586" mass="66857">MAPPEQHPEEEATRLKSKAEEEYSASNLKSALKHAKKAHRLCPDLDGLSAMLTALKTLRFAAKSDSEFVDWYGILQVEPFSHINTIKKQYKNLALVLHPDKNEFVGCEEAFKLLGEGFRVLSDRASRKEYDVALRIRLLEERGDVQDSVAETFWTACSRCSLLHQFERKYLGHNLVCPNCKKSFKAVEVEDNQDKEEVGNVEKVGVRSSRLRRKVFSGDRLGNFNSGNQGSRNEVLRRKPNDEDVVLQNLKSKKVRLDEEMMTLAEMQLEARRKASKGKEKLKVKQKEKEGPEKEDVAKKSRESQSGKNGISVGENERGQTSKKIVIHEAEKHFVSRKSKSAMDVGFVENGGPEMMEVEDSDFYDFDSDRTEKSFKKGQVWAIYDDTDGMPRQYGLIDEVVSVNPFEVKLSWLDLVNNGDDRLISWLKTGSCGSFKVDRNVTVDSVNIFSHAMQCERAARQVYRIYPNKGSVWGVYREGQRHVPQKDEPCYDFVVVLSNYSEIHGLSFAYLDKVDGFKTVFKRREFGFRGVKCVVKDDLLMFSHQIPARKVSSDEIPELPKDCWELDPASLPAVLLQSKHMCKRLG</sequence>
<feature type="region of interest" description="Disordered" evidence="1">
    <location>
        <begin position="272"/>
        <end position="323"/>
    </location>
</feature>
<dbReference type="SUPFAM" id="SSF46565">
    <property type="entry name" value="Chaperone J-domain"/>
    <property type="match status" value="1"/>
</dbReference>
<feature type="compositionally biased region" description="Basic and acidic residues" evidence="1">
    <location>
        <begin position="1"/>
        <end position="21"/>
    </location>
</feature>
<evidence type="ECO:0000313" key="3">
    <source>
        <dbReference type="EMBL" id="CAI0374481.1"/>
    </source>
</evidence>
<dbReference type="Pfam" id="PF23551">
    <property type="entry name" value="Zn_ribbon_20"/>
    <property type="match status" value="1"/>
</dbReference>
<evidence type="ECO:0000256" key="1">
    <source>
        <dbReference type="SAM" id="MobiDB-lite"/>
    </source>
</evidence>
<dbReference type="Pfam" id="PF11926">
    <property type="entry name" value="DUF3444"/>
    <property type="match status" value="1"/>
</dbReference>
<dbReference type="CDD" id="cd06257">
    <property type="entry name" value="DnaJ"/>
    <property type="match status" value="1"/>
</dbReference>
<dbReference type="Pfam" id="PF00226">
    <property type="entry name" value="DnaJ"/>
    <property type="match status" value="1"/>
</dbReference>
<dbReference type="Proteomes" id="UP001154282">
    <property type="component" value="Unassembled WGS sequence"/>
</dbReference>
<accession>A0AAV0GNE8</accession>
<name>A0AAV0GNE8_9ROSI</name>
<dbReference type="PANTHER" id="PTHR44137:SF24">
    <property type="entry name" value="DNAJ HEAT SHOCK N-TERMINAL DOMAIN-CONTAINING PROTEIN"/>
    <property type="match status" value="1"/>
</dbReference>
<evidence type="ECO:0000259" key="2">
    <source>
        <dbReference type="PROSITE" id="PS50076"/>
    </source>
</evidence>
<dbReference type="InterPro" id="IPR001623">
    <property type="entry name" value="DnaJ_domain"/>
</dbReference>
<dbReference type="EMBL" id="CAMGYJ010000002">
    <property type="protein sequence ID" value="CAI0374481.1"/>
    <property type="molecule type" value="Genomic_DNA"/>
</dbReference>
<dbReference type="AlphaFoldDB" id="A0AAV0GNE8"/>
<keyword evidence="4" id="KW-1185">Reference proteome</keyword>
<gene>
    <name evidence="3" type="ORF">LITE_LOCUS222</name>
</gene>
<dbReference type="PANTHER" id="PTHR44137">
    <property type="entry name" value="BNAC03G44070D PROTEIN"/>
    <property type="match status" value="1"/>
</dbReference>